<evidence type="ECO:0000313" key="2">
    <source>
        <dbReference type="EMBL" id="KIM72516.1"/>
    </source>
</evidence>
<organism evidence="2 3">
    <name type="scientific">Piloderma croceum (strain F 1598)</name>
    <dbReference type="NCBI Taxonomy" id="765440"/>
    <lineage>
        <taxon>Eukaryota</taxon>
        <taxon>Fungi</taxon>
        <taxon>Dikarya</taxon>
        <taxon>Basidiomycota</taxon>
        <taxon>Agaricomycotina</taxon>
        <taxon>Agaricomycetes</taxon>
        <taxon>Agaricomycetidae</taxon>
        <taxon>Atheliales</taxon>
        <taxon>Atheliaceae</taxon>
        <taxon>Piloderma</taxon>
    </lineage>
</organism>
<dbReference type="EMBL" id="KN833126">
    <property type="protein sequence ID" value="KIM72516.1"/>
    <property type="molecule type" value="Genomic_DNA"/>
</dbReference>
<evidence type="ECO:0000313" key="3">
    <source>
        <dbReference type="Proteomes" id="UP000054166"/>
    </source>
</evidence>
<reference evidence="3" key="2">
    <citation type="submission" date="2015-01" db="EMBL/GenBank/DDBJ databases">
        <title>Evolutionary Origins and Diversification of the Mycorrhizal Mutualists.</title>
        <authorList>
            <consortium name="DOE Joint Genome Institute"/>
            <consortium name="Mycorrhizal Genomics Consortium"/>
            <person name="Kohler A."/>
            <person name="Kuo A."/>
            <person name="Nagy L.G."/>
            <person name="Floudas D."/>
            <person name="Copeland A."/>
            <person name="Barry K.W."/>
            <person name="Cichocki N."/>
            <person name="Veneault-Fourrey C."/>
            <person name="LaButti K."/>
            <person name="Lindquist E.A."/>
            <person name="Lipzen A."/>
            <person name="Lundell T."/>
            <person name="Morin E."/>
            <person name="Murat C."/>
            <person name="Riley R."/>
            <person name="Ohm R."/>
            <person name="Sun H."/>
            <person name="Tunlid A."/>
            <person name="Henrissat B."/>
            <person name="Grigoriev I.V."/>
            <person name="Hibbett D.S."/>
            <person name="Martin F."/>
        </authorList>
    </citation>
    <scope>NUCLEOTIDE SEQUENCE [LARGE SCALE GENOMIC DNA]</scope>
    <source>
        <strain evidence="3">F 1598</strain>
    </source>
</reference>
<keyword evidence="1" id="KW-0812">Transmembrane</keyword>
<proteinExistence type="predicted"/>
<protein>
    <submittedName>
        <fullName evidence="2">Uncharacterized protein</fullName>
    </submittedName>
</protein>
<dbReference type="InParanoid" id="A0A0C3EXM4"/>
<accession>A0A0C3EXM4</accession>
<dbReference type="Proteomes" id="UP000054166">
    <property type="component" value="Unassembled WGS sequence"/>
</dbReference>
<dbReference type="AlphaFoldDB" id="A0A0C3EXM4"/>
<keyword evidence="1" id="KW-0472">Membrane</keyword>
<gene>
    <name evidence="2" type="ORF">PILCRDRAFT_739969</name>
</gene>
<reference evidence="2 3" key="1">
    <citation type="submission" date="2014-04" db="EMBL/GenBank/DDBJ databases">
        <authorList>
            <consortium name="DOE Joint Genome Institute"/>
            <person name="Kuo A."/>
            <person name="Tarkka M."/>
            <person name="Buscot F."/>
            <person name="Kohler A."/>
            <person name="Nagy L.G."/>
            <person name="Floudas D."/>
            <person name="Copeland A."/>
            <person name="Barry K.W."/>
            <person name="Cichocki N."/>
            <person name="Veneault-Fourrey C."/>
            <person name="LaButti K."/>
            <person name="Lindquist E.A."/>
            <person name="Lipzen A."/>
            <person name="Lundell T."/>
            <person name="Morin E."/>
            <person name="Murat C."/>
            <person name="Sun H."/>
            <person name="Tunlid A."/>
            <person name="Henrissat B."/>
            <person name="Grigoriev I.V."/>
            <person name="Hibbett D.S."/>
            <person name="Martin F."/>
            <person name="Nordberg H.P."/>
            <person name="Cantor M.N."/>
            <person name="Hua S.X."/>
        </authorList>
    </citation>
    <scope>NUCLEOTIDE SEQUENCE [LARGE SCALE GENOMIC DNA]</scope>
    <source>
        <strain evidence="2 3">F 1598</strain>
    </source>
</reference>
<dbReference type="HOGENOM" id="CLU_2832096_0_0_1"/>
<feature type="transmembrane region" description="Helical" evidence="1">
    <location>
        <begin position="12"/>
        <end position="30"/>
    </location>
</feature>
<keyword evidence="3" id="KW-1185">Reference proteome</keyword>
<evidence type="ECO:0000256" key="1">
    <source>
        <dbReference type="SAM" id="Phobius"/>
    </source>
</evidence>
<sequence>MSCTSIIPTSTSSLLVTGSLMVYAFLCFVFKAPCKISFRPARFLRTHATASSWHIRPTLDSPVAVS</sequence>
<keyword evidence="1" id="KW-1133">Transmembrane helix</keyword>
<name>A0A0C3EXM4_PILCF</name>